<keyword evidence="3 7" id="KW-0997">Cell inner membrane</keyword>
<evidence type="ECO:0000256" key="2">
    <source>
        <dbReference type="ARBA" id="ARBA00022475"/>
    </source>
</evidence>
<comment type="subcellular location">
    <subcellularLocation>
        <location evidence="1 7">Cell inner membrane</location>
        <topology evidence="1 7">Multi-pass membrane protein</topology>
    </subcellularLocation>
</comment>
<comment type="function">
    <text evidence="7">Part of the tripartite ATP-independent periplasmic (TRAP) transport system.</text>
</comment>
<dbReference type="PANTHER" id="PTHR33362:SF5">
    <property type="entry name" value="C4-DICARBOXYLATE TRAP TRANSPORTER LARGE PERMEASE PROTEIN DCTM"/>
    <property type="match status" value="1"/>
</dbReference>
<dbReference type="GO" id="GO:0022857">
    <property type="term" value="F:transmembrane transporter activity"/>
    <property type="evidence" value="ECO:0007669"/>
    <property type="project" value="UniProtKB-UniRule"/>
</dbReference>
<dbReference type="GO" id="GO:0005886">
    <property type="term" value="C:plasma membrane"/>
    <property type="evidence" value="ECO:0007669"/>
    <property type="project" value="UniProtKB-SubCell"/>
</dbReference>
<feature type="transmembrane region" description="Helical" evidence="7">
    <location>
        <begin position="244"/>
        <end position="267"/>
    </location>
</feature>
<comment type="similarity">
    <text evidence="7">Belongs to the TRAP transporter large permease family.</text>
</comment>
<evidence type="ECO:0000313" key="9">
    <source>
        <dbReference type="EMBL" id="SDI92091.1"/>
    </source>
</evidence>
<name>A0A1G8PHU0_9RHOB</name>
<keyword evidence="5 7" id="KW-1133">Transmembrane helix</keyword>
<evidence type="ECO:0000256" key="6">
    <source>
        <dbReference type="ARBA" id="ARBA00023136"/>
    </source>
</evidence>
<dbReference type="Proteomes" id="UP000199093">
    <property type="component" value="Unassembled WGS sequence"/>
</dbReference>
<proteinExistence type="inferred from homology"/>
<feature type="transmembrane region" description="Helical" evidence="7">
    <location>
        <begin position="279"/>
        <end position="300"/>
    </location>
</feature>
<gene>
    <name evidence="9" type="ORF">SAMN04487993_1012149</name>
</gene>
<reference evidence="9 10" key="1">
    <citation type="submission" date="2016-10" db="EMBL/GenBank/DDBJ databases">
        <authorList>
            <person name="de Groot N.N."/>
        </authorList>
    </citation>
    <scope>NUCLEOTIDE SEQUENCE [LARGE SCALE GENOMIC DNA]</scope>
    <source>
        <strain evidence="9 10">DSM 26424</strain>
    </source>
</reference>
<evidence type="ECO:0000256" key="1">
    <source>
        <dbReference type="ARBA" id="ARBA00004429"/>
    </source>
</evidence>
<dbReference type="AlphaFoldDB" id="A0A1G8PHU0"/>
<keyword evidence="7" id="KW-0813">Transport</keyword>
<organism evidence="9 10">
    <name type="scientific">Salipiger marinus</name>
    <dbReference type="NCBI Taxonomy" id="555512"/>
    <lineage>
        <taxon>Bacteria</taxon>
        <taxon>Pseudomonadati</taxon>
        <taxon>Pseudomonadota</taxon>
        <taxon>Alphaproteobacteria</taxon>
        <taxon>Rhodobacterales</taxon>
        <taxon>Roseobacteraceae</taxon>
        <taxon>Salipiger</taxon>
    </lineage>
</organism>
<accession>A0A1G8PHU0</accession>
<feature type="transmembrane region" description="Helical" evidence="7">
    <location>
        <begin position="336"/>
        <end position="357"/>
    </location>
</feature>
<dbReference type="STRING" id="555512.SAMN04487993_1012149"/>
<evidence type="ECO:0000313" key="10">
    <source>
        <dbReference type="Proteomes" id="UP000199093"/>
    </source>
</evidence>
<sequence>MVALWLLAALLLAVALRAPLGLAMLGTGALGYAHFSSAAALAAHLATAWPARFMSHDLAMVPLFVLMGHLATRGGLSAALFAACRAWIGHWRGGLAMAAVAGCALFGAISGSSVATASTMARVALPEMRRHGYGAGLACGTLAAGGTLGILIPPSVVLILYALLTEQNIVTLFLAALLPGLLAVAGFVLAIAVTVRIWPDAAPRHPPCPSADRWRSLRAICPAAGIFALVLDGLYGGLFTPAEAACLGVVLTALAGIRSGDLGWAGLRDSLLETAVTSAMIFVILFGADMVTVMLALSQLPQALTGWAGAAGLPPMAVLGLVLLAYLAAGCVLDSLSLVLLTVPVVVPMLMTLDFGLSPDQQGLWLGVLMLMAVELGMITPPVGLNLFVIAATAPEVPAPVIFRGTLPFLAVELLRLLLLLALPGLSTLPLGGPG</sequence>
<feature type="transmembrane region" description="Helical" evidence="7">
    <location>
        <begin position="94"/>
        <end position="121"/>
    </location>
</feature>
<feature type="transmembrane region" description="Helical" evidence="7">
    <location>
        <begin position="306"/>
        <end position="329"/>
    </location>
</feature>
<dbReference type="InterPro" id="IPR010656">
    <property type="entry name" value="DctM"/>
</dbReference>
<feature type="transmembrane region" description="Helical" evidence="7">
    <location>
        <begin position="363"/>
        <end position="389"/>
    </location>
</feature>
<comment type="caution">
    <text evidence="7">Lacks conserved residue(s) required for the propagation of feature annotation.</text>
</comment>
<protein>
    <recommendedName>
        <fullName evidence="7">TRAP transporter large permease protein</fullName>
    </recommendedName>
</protein>
<feature type="transmembrane region" description="Helical" evidence="7">
    <location>
        <begin position="63"/>
        <end position="88"/>
    </location>
</feature>
<feature type="transmembrane region" description="Helical" evidence="7">
    <location>
        <begin position="133"/>
        <end position="163"/>
    </location>
</feature>
<feature type="transmembrane region" description="Helical" evidence="7">
    <location>
        <begin position="401"/>
        <end position="423"/>
    </location>
</feature>
<evidence type="ECO:0000259" key="8">
    <source>
        <dbReference type="Pfam" id="PF06808"/>
    </source>
</evidence>
<evidence type="ECO:0000256" key="7">
    <source>
        <dbReference type="RuleBase" id="RU369079"/>
    </source>
</evidence>
<evidence type="ECO:0000256" key="4">
    <source>
        <dbReference type="ARBA" id="ARBA00022692"/>
    </source>
</evidence>
<feature type="domain" description="TRAP C4-dicarboxylate transport system permease DctM subunit" evidence="8">
    <location>
        <begin position="8"/>
        <end position="425"/>
    </location>
</feature>
<evidence type="ECO:0000256" key="3">
    <source>
        <dbReference type="ARBA" id="ARBA00022519"/>
    </source>
</evidence>
<keyword evidence="10" id="KW-1185">Reference proteome</keyword>
<keyword evidence="6 7" id="KW-0472">Membrane</keyword>
<dbReference type="PIRSF" id="PIRSF006066">
    <property type="entry name" value="HI0050"/>
    <property type="match status" value="1"/>
</dbReference>
<comment type="subunit">
    <text evidence="7">The complex comprises the extracytoplasmic solute receptor protein and the two transmembrane proteins.</text>
</comment>
<dbReference type="RefSeq" id="WP_089848447.1">
    <property type="nucleotide sequence ID" value="NZ_FNEJ01000012.1"/>
</dbReference>
<keyword evidence="4 7" id="KW-0812">Transmembrane</keyword>
<dbReference type="PANTHER" id="PTHR33362">
    <property type="entry name" value="SIALIC ACID TRAP TRANSPORTER PERMEASE PROTEIN SIAT-RELATED"/>
    <property type="match status" value="1"/>
</dbReference>
<dbReference type="InterPro" id="IPR004681">
    <property type="entry name" value="TRAP_DctM"/>
</dbReference>
<dbReference type="NCBIfam" id="TIGR00786">
    <property type="entry name" value="dctM"/>
    <property type="match status" value="1"/>
</dbReference>
<keyword evidence="2" id="KW-1003">Cell membrane</keyword>
<feature type="transmembrane region" description="Helical" evidence="7">
    <location>
        <begin position="169"/>
        <end position="198"/>
    </location>
</feature>
<dbReference type="Pfam" id="PF06808">
    <property type="entry name" value="DctM"/>
    <property type="match status" value="1"/>
</dbReference>
<dbReference type="OrthoDB" id="9790209at2"/>
<evidence type="ECO:0000256" key="5">
    <source>
        <dbReference type="ARBA" id="ARBA00022989"/>
    </source>
</evidence>
<dbReference type="EMBL" id="FNEJ01000012">
    <property type="protein sequence ID" value="SDI92091.1"/>
    <property type="molecule type" value="Genomic_DNA"/>
</dbReference>